<feature type="transmembrane region" description="Helical" evidence="5">
    <location>
        <begin position="124"/>
        <end position="144"/>
    </location>
</feature>
<evidence type="ECO:0000256" key="2">
    <source>
        <dbReference type="ARBA" id="ARBA00022692"/>
    </source>
</evidence>
<accession>A0A832YXY7</accession>
<reference evidence="7" key="1">
    <citation type="journal article" date="2020" name="ISME J.">
        <title>Gammaproteobacteria mediating utilization of methyl-, sulfur- and petroleum organic compounds in deep ocean hydrothermal plumes.</title>
        <authorList>
            <person name="Zhou Z."/>
            <person name="Liu Y."/>
            <person name="Pan J."/>
            <person name="Cron B.R."/>
            <person name="Toner B.M."/>
            <person name="Anantharaman K."/>
            <person name="Breier J.A."/>
            <person name="Dick G.J."/>
            <person name="Li M."/>
        </authorList>
    </citation>
    <scope>NUCLEOTIDE SEQUENCE</scope>
    <source>
        <strain evidence="7">SZUA-1435</strain>
    </source>
</reference>
<dbReference type="PANTHER" id="PTHR32322:SF2">
    <property type="entry name" value="EAMA DOMAIN-CONTAINING PROTEIN"/>
    <property type="match status" value="1"/>
</dbReference>
<feature type="transmembrane region" description="Helical" evidence="5">
    <location>
        <begin position="40"/>
        <end position="62"/>
    </location>
</feature>
<evidence type="ECO:0000256" key="1">
    <source>
        <dbReference type="ARBA" id="ARBA00004141"/>
    </source>
</evidence>
<feature type="transmembrane region" description="Helical" evidence="5">
    <location>
        <begin position="6"/>
        <end position="28"/>
    </location>
</feature>
<organism evidence="7 8">
    <name type="scientific">Ignisphaera aggregans</name>
    <dbReference type="NCBI Taxonomy" id="334771"/>
    <lineage>
        <taxon>Archaea</taxon>
        <taxon>Thermoproteota</taxon>
        <taxon>Thermoprotei</taxon>
        <taxon>Desulfurococcales</taxon>
        <taxon>Desulfurococcaceae</taxon>
        <taxon>Ignisphaera</taxon>
    </lineage>
</organism>
<dbReference type="PANTHER" id="PTHR32322">
    <property type="entry name" value="INNER MEMBRANE TRANSPORTER"/>
    <property type="match status" value="1"/>
</dbReference>
<feature type="domain" description="EamA" evidence="6">
    <location>
        <begin position="9"/>
        <end position="141"/>
    </location>
</feature>
<dbReference type="GO" id="GO:0016020">
    <property type="term" value="C:membrane"/>
    <property type="evidence" value="ECO:0007669"/>
    <property type="project" value="UniProtKB-SubCell"/>
</dbReference>
<evidence type="ECO:0000256" key="4">
    <source>
        <dbReference type="ARBA" id="ARBA00023136"/>
    </source>
</evidence>
<feature type="transmembrane region" description="Helical" evidence="5">
    <location>
        <begin position="68"/>
        <end position="87"/>
    </location>
</feature>
<evidence type="ECO:0000259" key="6">
    <source>
        <dbReference type="Pfam" id="PF00892"/>
    </source>
</evidence>
<dbReference type="AlphaFoldDB" id="A0A832YXY7"/>
<dbReference type="InterPro" id="IPR037185">
    <property type="entry name" value="EmrE-like"/>
</dbReference>
<comment type="subcellular location">
    <subcellularLocation>
        <location evidence="1">Membrane</location>
        <topology evidence="1">Multi-pass membrane protein</topology>
    </subcellularLocation>
</comment>
<gene>
    <name evidence="7" type="ORF">EYH02_00915</name>
</gene>
<keyword evidence="4 5" id="KW-0472">Membrane</keyword>
<name>A0A832YXY7_9CREN</name>
<dbReference type="InterPro" id="IPR050638">
    <property type="entry name" value="AA-Vitamin_Transporters"/>
</dbReference>
<sequence>MSGTVTAFSAVLLAAIVWSLTPVLIKIGASNVSAIAFNGLRAFSALTLLLPLSLVVNGGVYVDPTPSALIVIVLSALVGLVVGDVAYVKAIQLAGVSKAVIIGYTYIFVSQVLAFILLNEGVGIGTVMGSILAIIGIVLVVGGTQEFGYSHELRGLLAAGISSLAWGLGSVVNRVALLYSDPVSLALIRIAIQGATLTILDFDGLRSAMTNKRAVLTAFITGILTYGIGATLFLYSL</sequence>
<feature type="non-terminal residue" evidence="7">
    <location>
        <position position="237"/>
    </location>
</feature>
<comment type="caution">
    <text evidence="7">The sequence shown here is derived from an EMBL/GenBank/DDBJ whole genome shotgun (WGS) entry which is preliminary data.</text>
</comment>
<evidence type="ECO:0000256" key="5">
    <source>
        <dbReference type="SAM" id="Phobius"/>
    </source>
</evidence>
<dbReference type="InterPro" id="IPR000620">
    <property type="entry name" value="EamA_dom"/>
</dbReference>
<keyword evidence="2 5" id="KW-0812">Transmembrane</keyword>
<evidence type="ECO:0000256" key="3">
    <source>
        <dbReference type="ARBA" id="ARBA00022989"/>
    </source>
</evidence>
<keyword evidence="3 5" id="KW-1133">Transmembrane helix</keyword>
<proteinExistence type="predicted"/>
<feature type="transmembrane region" description="Helical" evidence="5">
    <location>
        <begin position="214"/>
        <end position="235"/>
    </location>
</feature>
<protein>
    <submittedName>
        <fullName evidence="7">EamA family transporter</fullName>
    </submittedName>
</protein>
<dbReference type="Pfam" id="PF00892">
    <property type="entry name" value="EamA"/>
    <property type="match status" value="1"/>
</dbReference>
<evidence type="ECO:0000313" key="7">
    <source>
        <dbReference type="EMBL" id="HIP56622.1"/>
    </source>
</evidence>
<feature type="transmembrane region" description="Helical" evidence="5">
    <location>
        <begin position="156"/>
        <end position="177"/>
    </location>
</feature>
<feature type="transmembrane region" description="Helical" evidence="5">
    <location>
        <begin position="99"/>
        <end position="118"/>
    </location>
</feature>
<dbReference type="EMBL" id="DQTV01000019">
    <property type="protein sequence ID" value="HIP56622.1"/>
    <property type="molecule type" value="Genomic_DNA"/>
</dbReference>
<dbReference type="Proteomes" id="UP000605805">
    <property type="component" value="Unassembled WGS sequence"/>
</dbReference>
<evidence type="ECO:0000313" key="8">
    <source>
        <dbReference type="Proteomes" id="UP000605805"/>
    </source>
</evidence>
<dbReference type="SUPFAM" id="SSF103481">
    <property type="entry name" value="Multidrug resistance efflux transporter EmrE"/>
    <property type="match status" value="1"/>
</dbReference>